<feature type="region of interest" description="Disordered" evidence="1">
    <location>
        <begin position="182"/>
        <end position="225"/>
    </location>
</feature>
<dbReference type="PROSITE" id="PS50090">
    <property type="entry name" value="MYB_LIKE"/>
    <property type="match status" value="1"/>
</dbReference>
<sequence length="296" mass="33015">MLLPSTLGCDAAFSETTRPLMRPKLPSFGVFQPQASTSSQPPHGANPIASSCRALHAILGSQSPSLAQSNIPQLTRELANPFAPVQQPARPRRISRVQRDEQHESRPAQAYRGANKRRRSTFEQDLNCADTVMQDQFELSQRTPPRLRTPKRRRRVPLAMPLGLSADDFRALEMPLEECARDQEDLNMPTVISPPRNFEPSTADRDGDGDGDGDSAYGSSPSIDEAGWSIDDDRILVEMVLEKLRLSKRDWNDCARRLGKDKDSLGRRWSLLVGEGNVGLRRGGRTHRPDLDIASW</sequence>
<comment type="caution">
    <text evidence="3">The sequence shown here is derived from an EMBL/GenBank/DDBJ whole genome shotgun (WGS) entry which is preliminary data.</text>
</comment>
<dbReference type="AlphaFoldDB" id="A0A438MYQ9"/>
<organism evidence="3 4">
    <name type="scientific">Exophiala mesophila</name>
    <name type="common">Black yeast-like fungus</name>
    <dbReference type="NCBI Taxonomy" id="212818"/>
    <lineage>
        <taxon>Eukaryota</taxon>
        <taxon>Fungi</taxon>
        <taxon>Dikarya</taxon>
        <taxon>Ascomycota</taxon>
        <taxon>Pezizomycotina</taxon>
        <taxon>Eurotiomycetes</taxon>
        <taxon>Chaetothyriomycetidae</taxon>
        <taxon>Chaetothyriales</taxon>
        <taxon>Herpotrichiellaceae</taxon>
        <taxon>Exophiala</taxon>
    </lineage>
</organism>
<feature type="compositionally biased region" description="Basic and acidic residues" evidence="1">
    <location>
        <begin position="97"/>
        <end position="106"/>
    </location>
</feature>
<evidence type="ECO:0000259" key="2">
    <source>
        <dbReference type="PROSITE" id="PS50090"/>
    </source>
</evidence>
<proteinExistence type="predicted"/>
<feature type="domain" description="Myb-like" evidence="2">
    <location>
        <begin position="220"/>
        <end position="273"/>
    </location>
</feature>
<accession>A0A438MYQ9</accession>
<evidence type="ECO:0000313" key="3">
    <source>
        <dbReference type="EMBL" id="RVX68085.1"/>
    </source>
</evidence>
<name>A0A438MYQ9_EXOME</name>
<feature type="region of interest" description="Disordered" evidence="1">
    <location>
        <begin position="84"/>
        <end position="120"/>
    </location>
</feature>
<dbReference type="Proteomes" id="UP000288859">
    <property type="component" value="Unassembled WGS sequence"/>
</dbReference>
<protein>
    <recommendedName>
        <fullName evidence="2">Myb-like domain-containing protein</fullName>
    </recommendedName>
</protein>
<feature type="region of interest" description="Disordered" evidence="1">
    <location>
        <begin position="21"/>
        <end position="48"/>
    </location>
</feature>
<dbReference type="InterPro" id="IPR001005">
    <property type="entry name" value="SANT/Myb"/>
</dbReference>
<evidence type="ECO:0000313" key="4">
    <source>
        <dbReference type="Proteomes" id="UP000288859"/>
    </source>
</evidence>
<dbReference type="VEuPathDB" id="FungiDB:PV10_05665"/>
<gene>
    <name evidence="3" type="ORF">B0A52_08224</name>
</gene>
<reference evidence="3 4" key="1">
    <citation type="submission" date="2017-03" db="EMBL/GenBank/DDBJ databases">
        <title>Genomes of endolithic fungi from Antarctica.</title>
        <authorList>
            <person name="Coleine C."/>
            <person name="Masonjones S."/>
            <person name="Stajich J.E."/>
        </authorList>
    </citation>
    <scope>NUCLEOTIDE SEQUENCE [LARGE SCALE GENOMIC DNA]</scope>
    <source>
        <strain evidence="3 4">CCFEE 6314</strain>
    </source>
</reference>
<dbReference type="EMBL" id="NAJM01000041">
    <property type="protein sequence ID" value="RVX68085.1"/>
    <property type="molecule type" value="Genomic_DNA"/>
</dbReference>
<evidence type="ECO:0000256" key="1">
    <source>
        <dbReference type="SAM" id="MobiDB-lite"/>
    </source>
</evidence>
<dbReference type="OrthoDB" id="5334491at2759"/>